<dbReference type="AlphaFoldDB" id="A0A6F8ZDI8"/>
<evidence type="ECO:0000256" key="2">
    <source>
        <dbReference type="ARBA" id="ARBA00009321"/>
    </source>
</evidence>
<dbReference type="GO" id="GO:0005829">
    <property type="term" value="C:cytosol"/>
    <property type="evidence" value="ECO:0007669"/>
    <property type="project" value="TreeGrafter"/>
</dbReference>
<dbReference type="EMBL" id="LR778114">
    <property type="protein sequence ID" value="CAB1127703.1"/>
    <property type="molecule type" value="Genomic_DNA"/>
</dbReference>
<gene>
    <name evidence="7" type="ORF">R50_0197</name>
</gene>
<protein>
    <submittedName>
        <fullName evidence="7">UDP-galactopyranose mutase</fullName>
        <ecNumber evidence="7">5.4.99.9</ecNumber>
    </submittedName>
</protein>
<sequence>MYDLVIVGAGLTGGTLARCFAEAGRRVLVVEKRSHIGGNAYDEADDHGVLVHRYGPHIFHTNDEAVWKFLSRFTRWRPYTHRVLARVQDRLVPFPINRRTLVMLYGEEALNKGVKAFLDARRIPLAHPRNAEEQVLAAVGPELYEWFFRDYTRKQWGRLPRDLSPLVTARIPVRDNDDDRYFTDRFQAMPAEGYHAMFRRLFDHPNITVWLNTSWNDVSEEVHFRRLIYTGPIDAFFDHIFGPLPYRSLKFQWKHHEEPTVQPVATINEPAHPVFTRTTEFKHMTGQVHPGTTVVAEIPAADGDPYYPIPAPDTNDRRARYLAEASHLSAVRFFGRLGQYRYFNMDQVVAEALEGFRALRAEGW</sequence>
<dbReference type="InterPro" id="IPR004379">
    <property type="entry name" value="UDP-GALP_mutase"/>
</dbReference>
<keyword evidence="4" id="KW-0274">FAD</keyword>
<evidence type="ECO:0000259" key="6">
    <source>
        <dbReference type="Pfam" id="PF03275"/>
    </source>
</evidence>
<proteinExistence type="inferred from homology"/>
<dbReference type="Proteomes" id="UP000503399">
    <property type="component" value="Chromosome"/>
</dbReference>
<evidence type="ECO:0000256" key="3">
    <source>
        <dbReference type="ARBA" id="ARBA00022630"/>
    </source>
</evidence>
<dbReference type="SUPFAM" id="SSF54373">
    <property type="entry name" value="FAD-linked reductases, C-terminal domain"/>
    <property type="match status" value="1"/>
</dbReference>
<dbReference type="GO" id="GO:0050660">
    <property type="term" value="F:flavin adenine dinucleotide binding"/>
    <property type="evidence" value="ECO:0007669"/>
    <property type="project" value="TreeGrafter"/>
</dbReference>
<dbReference type="Pfam" id="PF13450">
    <property type="entry name" value="NAD_binding_8"/>
    <property type="match status" value="1"/>
</dbReference>
<comment type="similarity">
    <text evidence="2">Belongs to the UDP-galactopyranose/dTDP-fucopyranose mutase family.</text>
</comment>
<dbReference type="KEGG" id="hfv:R50_0197"/>
<dbReference type="Gene3D" id="3.40.50.720">
    <property type="entry name" value="NAD(P)-binding Rossmann-like Domain"/>
    <property type="match status" value="3"/>
</dbReference>
<dbReference type="PANTHER" id="PTHR21197:SF0">
    <property type="entry name" value="UDP-GALACTOPYRANOSE MUTASE"/>
    <property type="match status" value="1"/>
</dbReference>
<name>A0A6F8ZDI8_9FIRM</name>
<evidence type="ECO:0000256" key="1">
    <source>
        <dbReference type="ARBA" id="ARBA00001974"/>
    </source>
</evidence>
<dbReference type="PANTHER" id="PTHR21197">
    <property type="entry name" value="UDP-GALACTOPYRANOSE MUTASE"/>
    <property type="match status" value="1"/>
</dbReference>
<evidence type="ECO:0000256" key="4">
    <source>
        <dbReference type="ARBA" id="ARBA00022827"/>
    </source>
</evidence>
<dbReference type="GO" id="GO:0008767">
    <property type="term" value="F:UDP-galactopyranose mutase activity"/>
    <property type="evidence" value="ECO:0007669"/>
    <property type="project" value="UniProtKB-EC"/>
</dbReference>
<dbReference type="EC" id="5.4.99.9" evidence="7"/>
<keyword evidence="5 7" id="KW-0413">Isomerase</keyword>
<organism evidence="7 8">
    <name type="scientific">Candidatus Hydrogenisulfobacillus filiaventi</name>
    <dbReference type="NCBI Taxonomy" id="2707344"/>
    <lineage>
        <taxon>Bacteria</taxon>
        <taxon>Bacillati</taxon>
        <taxon>Bacillota</taxon>
        <taxon>Clostridia</taxon>
        <taxon>Eubacteriales</taxon>
        <taxon>Clostridiales Family XVII. Incertae Sedis</taxon>
        <taxon>Candidatus Hydrogenisulfobacillus</taxon>
    </lineage>
</organism>
<accession>A0A6F8ZDI8</accession>
<evidence type="ECO:0000256" key="5">
    <source>
        <dbReference type="ARBA" id="ARBA00023235"/>
    </source>
</evidence>
<dbReference type="SUPFAM" id="SSF51971">
    <property type="entry name" value="Nucleotide-binding domain"/>
    <property type="match status" value="1"/>
</dbReference>
<dbReference type="NCBIfam" id="TIGR00031">
    <property type="entry name" value="UDP-GALP_mutase"/>
    <property type="match status" value="1"/>
</dbReference>
<evidence type="ECO:0000313" key="7">
    <source>
        <dbReference type="EMBL" id="CAB1127703.1"/>
    </source>
</evidence>
<keyword evidence="3" id="KW-0285">Flavoprotein</keyword>
<keyword evidence="8" id="KW-1185">Reference proteome</keyword>
<evidence type="ECO:0000313" key="8">
    <source>
        <dbReference type="Proteomes" id="UP000503399"/>
    </source>
</evidence>
<feature type="domain" description="UDP-galactopyranose mutase C-terminal" evidence="6">
    <location>
        <begin position="147"/>
        <end position="342"/>
    </location>
</feature>
<dbReference type="Pfam" id="PF03275">
    <property type="entry name" value="GLF"/>
    <property type="match status" value="1"/>
</dbReference>
<reference evidence="7 8" key="1">
    <citation type="submission" date="2020-02" db="EMBL/GenBank/DDBJ databases">
        <authorList>
            <person name="Hogendoorn C."/>
        </authorList>
    </citation>
    <scope>NUCLEOTIDE SEQUENCE [LARGE SCALE GENOMIC DNA]</scope>
    <source>
        <strain evidence="7">R501</strain>
    </source>
</reference>
<comment type="cofactor">
    <cofactor evidence="1">
        <name>FAD</name>
        <dbReference type="ChEBI" id="CHEBI:57692"/>
    </cofactor>
</comment>
<dbReference type="InterPro" id="IPR015899">
    <property type="entry name" value="UDP-GalPyranose_mutase_C"/>
</dbReference>